<evidence type="ECO:0000313" key="3">
    <source>
        <dbReference type="Proteomes" id="UP000664702"/>
    </source>
</evidence>
<proteinExistence type="predicted"/>
<dbReference type="AlphaFoldDB" id="A0A939M9F8"/>
<reference evidence="1" key="1">
    <citation type="submission" date="2021-03" db="EMBL/GenBank/DDBJ databases">
        <title>Whole Genome Sequence of Bradyrhizobium sp. Strain 144S4.</title>
        <authorList>
            <person name="Bromfield E.S.P."/>
            <person name="Cloutier S."/>
        </authorList>
    </citation>
    <scope>NUCLEOTIDE SEQUENCE [LARGE SCALE GENOMIC DNA]</scope>
    <source>
        <strain evidence="1">144S4</strain>
    </source>
</reference>
<sequence>MLALIVETIKLYSSALSETASAEQKVAQLKRARALGEIPLSKKGSGVPVESYVQKQNIAYYETLLKFMSLGEDQRCTVEKLLSQEKEKLGSVNTGIAG</sequence>
<accession>A0A939M9F8</accession>
<name>A0A939M9F8_9BRAD</name>
<dbReference type="EMBL" id="JAGEMI010000001">
    <property type="protein sequence ID" value="MBO1862067.1"/>
    <property type="molecule type" value="Genomic_DNA"/>
</dbReference>
<evidence type="ECO:0000313" key="2">
    <source>
        <dbReference type="EMBL" id="UEM14929.1"/>
    </source>
</evidence>
<dbReference type="KEGG" id="bban:J4G43_012220"/>
<gene>
    <name evidence="2" type="ORF">J4G43_012220</name>
    <name evidence="1" type="ORF">J4G43_14355</name>
</gene>
<organism evidence="1">
    <name type="scientific">Bradyrhizobium barranii subsp. barranii</name>
    <dbReference type="NCBI Taxonomy" id="2823807"/>
    <lineage>
        <taxon>Bacteria</taxon>
        <taxon>Pseudomonadati</taxon>
        <taxon>Pseudomonadota</taxon>
        <taxon>Alphaproteobacteria</taxon>
        <taxon>Hyphomicrobiales</taxon>
        <taxon>Nitrobacteraceae</taxon>
        <taxon>Bradyrhizobium</taxon>
        <taxon>Bradyrhizobium barranii</taxon>
    </lineage>
</organism>
<reference evidence="2 3" key="2">
    <citation type="journal article" date="2022" name="Int. J. Syst. Evol. Microbiol.">
        <title>Strains of Bradyrhizobium barranii sp. nov. associated with legumes native to Canada are symbionts of soybeans and belong to different subspecies (subsp. barranii subsp. nov. and subsp. apii subsp. nov.) and symbiovars (sv. glycinearum and sv. septentrionale).</title>
        <authorList>
            <person name="Bromfield E.S.P."/>
            <person name="Cloutier S."/>
            <person name="Wasai-Hara S."/>
            <person name="Minamisawa K."/>
        </authorList>
    </citation>
    <scope>NUCLEOTIDE SEQUENCE [LARGE SCALE GENOMIC DNA]</scope>
    <source>
        <strain evidence="2 3">144S4</strain>
    </source>
</reference>
<evidence type="ECO:0000313" key="1">
    <source>
        <dbReference type="EMBL" id="MBO1862067.1"/>
    </source>
</evidence>
<dbReference type="Proteomes" id="UP000664702">
    <property type="component" value="Chromosome"/>
</dbReference>
<protein>
    <submittedName>
        <fullName evidence="1">Uncharacterized protein</fullName>
    </submittedName>
</protein>
<dbReference type="RefSeq" id="WP_208084943.1">
    <property type="nucleotide sequence ID" value="NZ_CP086136.1"/>
</dbReference>
<dbReference type="EMBL" id="CP086136">
    <property type="protein sequence ID" value="UEM14929.1"/>
    <property type="molecule type" value="Genomic_DNA"/>
</dbReference>